<dbReference type="SUPFAM" id="SSF53597">
    <property type="entry name" value="Dihydrofolate reductase-like"/>
    <property type="match status" value="1"/>
</dbReference>
<keyword evidence="7" id="KW-1185">Reference proteome</keyword>
<dbReference type="InterPro" id="IPR002734">
    <property type="entry name" value="RibDG_C"/>
</dbReference>
<dbReference type="EMBL" id="SPKT01000004">
    <property type="protein sequence ID" value="TFI00343.1"/>
    <property type="molecule type" value="Genomic_DNA"/>
</dbReference>
<feature type="domain" description="Bacterial bifunctional deaminase-reductase C-terminal" evidence="5">
    <location>
        <begin position="55"/>
        <end position="261"/>
    </location>
</feature>
<evidence type="ECO:0000256" key="3">
    <source>
        <dbReference type="ARBA" id="ARBA00023002"/>
    </source>
</evidence>
<gene>
    <name evidence="6" type="ORF">E4A49_02855</name>
</gene>
<dbReference type="Gene3D" id="3.40.430.10">
    <property type="entry name" value="Dihydrofolate Reductase, subunit A"/>
    <property type="match status" value="1"/>
</dbReference>
<reference evidence="6 7" key="1">
    <citation type="submission" date="2019-03" db="EMBL/GenBank/DDBJ databases">
        <title>Reclassification of Micrococcus aloeverae and Micrococcus yunnanensis as later heterotypic synonyms of Micrococcus luteus.</title>
        <authorList>
            <person name="Huang C.-H."/>
        </authorList>
    </citation>
    <scope>NUCLEOTIDE SEQUENCE [LARGE SCALE GENOMIC DNA]</scope>
    <source>
        <strain evidence="6 7">BCRC 12151</strain>
    </source>
</reference>
<dbReference type="Pfam" id="PF01872">
    <property type="entry name" value="RibD_C"/>
    <property type="match status" value="1"/>
</dbReference>
<comment type="caution">
    <text evidence="6">The sequence shown here is derived from an EMBL/GenBank/DDBJ whole genome shotgun (WGS) entry which is preliminary data.</text>
</comment>
<evidence type="ECO:0000256" key="4">
    <source>
        <dbReference type="SAM" id="MobiDB-lite"/>
    </source>
</evidence>
<dbReference type="Proteomes" id="UP000297477">
    <property type="component" value="Unassembled WGS sequence"/>
</dbReference>
<evidence type="ECO:0000256" key="2">
    <source>
        <dbReference type="ARBA" id="ARBA00022857"/>
    </source>
</evidence>
<dbReference type="RefSeq" id="WP_082740012.1">
    <property type="nucleotide sequence ID" value="NZ_SPKT01000004.1"/>
</dbReference>
<keyword evidence="2" id="KW-0521">NADP</keyword>
<keyword evidence="3" id="KW-0560">Oxidoreductase</keyword>
<accession>A0ABY2K0Y2</accession>
<dbReference type="PANTHER" id="PTHR38011:SF7">
    <property type="entry name" value="2,5-DIAMINO-6-RIBOSYLAMINO-4(3H)-PYRIMIDINONE 5'-PHOSPHATE REDUCTASE"/>
    <property type="match status" value="1"/>
</dbReference>
<feature type="region of interest" description="Disordered" evidence="4">
    <location>
        <begin position="27"/>
        <end position="53"/>
    </location>
</feature>
<protein>
    <submittedName>
        <fullName evidence="6">Pyrimidine reductase family protein</fullName>
    </submittedName>
</protein>
<dbReference type="InterPro" id="IPR050765">
    <property type="entry name" value="Riboflavin_Biosynth_HTPR"/>
</dbReference>
<evidence type="ECO:0000256" key="1">
    <source>
        <dbReference type="ARBA" id="ARBA00005104"/>
    </source>
</evidence>
<dbReference type="InterPro" id="IPR024072">
    <property type="entry name" value="DHFR-like_dom_sf"/>
</dbReference>
<sequence>MRALTGTGQDLTDEDLLALYAAPRRLRGALDGPDGPRSTGSAGHDPLSARPADRPWTRMMFISSADGAATVDGRSGGLGSPADHRVFDLARRDADVILVGAGTVRAEGYDGPLVDAEASAWRTARGLDTHPEVAVVSGGLHLDASDPFFLRAPRRPVVLTSAAALRDHADRAAALAEVADVLAAGETDVDPAIALALLAARGHRVVHGEGGPSLFGAVAAAGRLDELQLSLSPVLVGGDGPRILTAAEAIGLDLRLVHVLHEDSMLLLRYVAAGSADALEDGAAGDVRPSGNDA</sequence>
<proteinExistence type="predicted"/>
<organism evidence="6 7">
    <name type="scientific">Micrococcus lylae</name>
    <dbReference type="NCBI Taxonomy" id="1273"/>
    <lineage>
        <taxon>Bacteria</taxon>
        <taxon>Bacillati</taxon>
        <taxon>Actinomycetota</taxon>
        <taxon>Actinomycetes</taxon>
        <taxon>Micrococcales</taxon>
        <taxon>Micrococcaceae</taxon>
        <taxon>Micrococcus</taxon>
    </lineage>
</organism>
<dbReference type="PANTHER" id="PTHR38011">
    <property type="entry name" value="DIHYDROFOLATE REDUCTASE FAMILY PROTEIN (AFU_ORTHOLOGUE AFUA_8G06820)"/>
    <property type="match status" value="1"/>
</dbReference>
<name>A0ABY2K0Y2_9MICC</name>
<evidence type="ECO:0000259" key="5">
    <source>
        <dbReference type="Pfam" id="PF01872"/>
    </source>
</evidence>
<comment type="pathway">
    <text evidence="1">Cofactor biosynthesis; riboflavin biosynthesis.</text>
</comment>
<evidence type="ECO:0000313" key="6">
    <source>
        <dbReference type="EMBL" id="TFI00343.1"/>
    </source>
</evidence>
<evidence type="ECO:0000313" key="7">
    <source>
        <dbReference type="Proteomes" id="UP000297477"/>
    </source>
</evidence>